<evidence type="ECO:0000313" key="2">
    <source>
        <dbReference type="Proteomes" id="UP001153269"/>
    </source>
</evidence>
<reference evidence="1" key="1">
    <citation type="submission" date="2020-03" db="EMBL/GenBank/DDBJ databases">
        <authorList>
            <person name="Weist P."/>
        </authorList>
    </citation>
    <scope>NUCLEOTIDE SEQUENCE</scope>
</reference>
<organism evidence="1 2">
    <name type="scientific">Pleuronectes platessa</name>
    <name type="common">European plaice</name>
    <dbReference type="NCBI Taxonomy" id="8262"/>
    <lineage>
        <taxon>Eukaryota</taxon>
        <taxon>Metazoa</taxon>
        <taxon>Chordata</taxon>
        <taxon>Craniata</taxon>
        <taxon>Vertebrata</taxon>
        <taxon>Euteleostomi</taxon>
        <taxon>Actinopterygii</taxon>
        <taxon>Neopterygii</taxon>
        <taxon>Teleostei</taxon>
        <taxon>Neoteleostei</taxon>
        <taxon>Acanthomorphata</taxon>
        <taxon>Carangaria</taxon>
        <taxon>Pleuronectiformes</taxon>
        <taxon>Pleuronectoidei</taxon>
        <taxon>Pleuronectidae</taxon>
        <taxon>Pleuronectes</taxon>
    </lineage>
</organism>
<gene>
    <name evidence="1" type="ORF">PLEPLA_LOCUS41452</name>
</gene>
<sequence length="187" mass="19808">MPASPAGPCNITQGSRGSCAACEWSCSSGLMSSTLSNSPILCSLLVTLHYVVCFRGEAQADPGGPPLQRAENYTVHGTEETVNAGPLSWLGMEGCSDSSLEAIQVNDQWSPNYPSALIQGEASTAGGAGDCGLNWTFLPRHLPLTFPPAAEKNAELYVSPGDSLPNFYEAHIPLRYHLRIEATVTPN</sequence>
<comment type="caution">
    <text evidence="1">The sequence shown here is derived from an EMBL/GenBank/DDBJ whole genome shotgun (WGS) entry which is preliminary data.</text>
</comment>
<proteinExistence type="predicted"/>
<dbReference type="EMBL" id="CADEAL010004180">
    <property type="protein sequence ID" value="CAB1453696.1"/>
    <property type="molecule type" value="Genomic_DNA"/>
</dbReference>
<accession>A0A9N7VK12</accession>
<name>A0A9N7VK12_PLEPL</name>
<evidence type="ECO:0000313" key="1">
    <source>
        <dbReference type="EMBL" id="CAB1453696.1"/>
    </source>
</evidence>
<protein>
    <submittedName>
        <fullName evidence="1">Uncharacterized protein</fullName>
    </submittedName>
</protein>
<dbReference type="Proteomes" id="UP001153269">
    <property type="component" value="Unassembled WGS sequence"/>
</dbReference>
<dbReference type="AlphaFoldDB" id="A0A9N7VK12"/>
<keyword evidence="2" id="KW-1185">Reference proteome</keyword>